<protein>
    <submittedName>
        <fullName evidence="5">Beta-N-acetylglucosaminidase</fullName>
        <ecNumber evidence="5">3.2.1.96</ecNumber>
    </submittedName>
</protein>
<feature type="domain" description="SH3b" evidence="4">
    <location>
        <begin position="89"/>
        <end position="151"/>
    </location>
</feature>
<keyword evidence="2" id="KW-0732">Signal</keyword>
<dbReference type="GO" id="GO:0033925">
    <property type="term" value="F:mannosyl-glycoprotein endo-beta-N-acetylglucosaminidase activity"/>
    <property type="evidence" value="ECO:0007669"/>
    <property type="project" value="UniProtKB-EC"/>
</dbReference>
<evidence type="ECO:0000256" key="1">
    <source>
        <dbReference type="ARBA" id="ARBA00022443"/>
    </source>
</evidence>
<reference evidence="5" key="1">
    <citation type="submission" date="2019-11" db="EMBL/GenBank/DDBJ databases">
        <authorList>
            <person name="Feng L."/>
        </authorList>
    </citation>
    <scope>NUCLEOTIDE SEQUENCE</scope>
    <source>
        <strain evidence="5">IbartlettiiLFYP30</strain>
    </source>
</reference>
<organism evidence="5">
    <name type="scientific">Intestinibacter bartlettii</name>
    <dbReference type="NCBI Taxonomy" id="261299"/>
    <lineage>
        <taxon>Bacteria</taxon>
        <taxon>Bacillati</taxon>
        <taxon>Bacillota</taxon>
        <taxon>Clostridia</taxon>
        <taxon>Peptostreptococcales</taxon>
        <taxon>Peptostreptococcaceae</taxon>
        <taxon>Intestinibacter</taxon>
    </lineage>
</organism>
<feature type="domain" description="SH3" evidence="3">
    <location>
        <begin position="26"/>
        <end position="88"/>
    </location>
</feature>
<sequence length="553" mass="62177">MYKKVLLTSAIVLPMTMTNIHAQSSQGIITASSLNARSGASTSYSIKFVLHKGDKVNIITFSNGWYKITTDNNKTGWVSSKYVEVQNTTTIKYVSASSLNMRKGPSTSYSVITTLTKGEEVEVISEENGWAKINHNSKIGYVSSKYLSDEKPVKITIKYVNADSLNIREGAGTSYKILDTYNHGDEVKVVSIDGNWAKIQYKDGYAYISNKYLSDEKPVKVTIKYVKADTLNIREGAGTSYKILGTYKKGQEVKVVSIDGDWAKIQYEDGYAYISNKYLVDKMPTDSENDNKDNNVVGDVIINENLNYSFDAMVDYEYKLSQQGYNRIKANLSTNNQNSIKYLQATREDLSKYLNPQTFSTNANGRLQFLKIDKYREGITASELNAFFNKYCKSNSVFINKGQAFIDAAKKHNLDVSYLVAASMVETGYGSSVLSQGVYVDGENGEKVKVYNFFGISAFDGTAVSSASQYAYKKGWTTVDKTIEGSAKWLSTNYIHSTKYKQNTLYKMRWSYNTGHQYATDVSWAHIIAKVMNNIIHYYDNSVSLEFLIPNYK</sequence>
<gene>
    <name evidence="5" type="primary">lytD</name>
    <name evidence="5" type="ORF">IBLFYP30_00606</name>
</gene>
<dbReference type="PANTHER" id="PTHR34408">
    <property type="entry name" value="FAMILY PROTEIN, PUTATIVE-RELATED"/>
    <property type="match status" value="1"/>
</dbReference>
<dbReference type="PROSITE" id="PS51781">
    <property type="entry name" value="SH3B"/>
    <property type="match status" value="4"/>
</dbReference>
<accession>A0A6N3FV87</accession>
<dbReference type="Pfam" id="PF01832">
    <property type="entry name" value="Glucosaminidase"/>
    <property type="match status" value="1"/>
</dbReference>
<dbReference type="SMART" id="SM00047">
    <property type="entry name" value="LYZ2"/>
    <property type="match status" value="1"/>
</dbReference>
<evidence type="ECO:0000256" key="2">
    <source>
        <dbReference type="SAM" id="SignalP"/>
    </source>
</evidence>
<feature type="domain" description="SH3b" evidence="4">
    <location>
        <begin position="221"/>
        <end position="283"/>
    </location>
</feature>
<dbReference type="Pfam" id="PF08239">
    <property type="entry name" value="SH3_3"/>
    <property type="match status" value="4"/>
</dbReference>
<evidence type="ECO:0000313" key="5">
    <source>
        <dbReference type="EMBL" id="VYU56367.1"/>
    </source>
</evidence>
<dbReference type="RefSeq" id="WP_024038257.1">
    <property type="nucleotide sequence ID" value="NZ_CACRUE010000045.1"/>
</dbReference>
<dbReference type="AlphaFoldDB" id="A0A6N3FV87"/>
<proteinExistence type="predicted"/>
<name>A0A6N3FV87_9FIRM</name>
<feature type="domain" description="SH3b" evidence="4">
    <location>
        <begin position="155"/>
        <end position="217"/>
    </location>
</feature>
<dbReference type="InterPro" id="IPR052354">
    <property type="entry name" value="Cell_Wall_Dynamics_Protein"/>
</dbReference>
<dbReference type="Gene3D" id="1.10.530.10">
    <property type="match status" value="1"/>
</dbReference>
<dbReference type="SMART" id="SM00287">
    <property type="entry name" value="SH3b"/>
    <property type="match status" value="4"/>
</dbReference>
<dbReference type="InterPro" id="IPR002901">
    <property type="entry name" value="MGlyc_endo_b_GlcNAc-like_dom"/>
</dbReference>
<feature type="domain" description="SH3b" evidence="4">
    <location>
        <begin position="24"/>
        <end position="87"/>
    </location>
</feature>
<dbReference type="SUPFAM" id="SSF50044">
    <property type="entry name" value="SH3-domain"/>
    <property type="match status" value="1"/>
</dbReference>
<dbReference type="EMBL" id="CACRUE010000045">
    <property type="protein sequence ID" value="VYU56367.1"/>
    <property type="molecule type" value="Genomic_DNA"/>
</dbReference>
<dbReference type="GO" id="GO:0004040">
    <property type="term" value="F:amidase activity"/>
    <property type="evidence" value="ECO:0007669"/>
    <property type="project" value="InterPro"/>
</dbReference>
<feature type="signal peptide" evidence="2">
    <location>
        <begin position="1"/>
        <end position="22"/>
    </location>
</feature>
<keyword evidence="5" id="KW-0326">Glycosidase</keyword>
<evidence type="ECO:0000259" key="3">
    <source>
        <dbReference type="PROSITE" id="PS50002"/>
    </source>
</evidence>
<feature type="chain" id="PRO_5026838634" evidence="2">
    <location>
        <begin position="23"/>
        <end position="553"/>
    </location>
</feature>
<dbReference type="InterPro" id="IPR003646">
    <property type="entry name" value="SH3-like_bac-type"/>
</dbReference>
<keyword evidence="5" id="KW-0378">Hydrolase</keyword>
<dbReference type="InterPro" id="IPR036028">
    <property type="entry name" value="SH3-like_dom_sf"/>
</dbReference>
<evidence type="ECO:0000259" key="4">
    <source>
        <dbReference type="PROSITE" id="PS51781"/>
    </source>
</evidence>
<dbReference type="EC" id="3.2.1.96" evidence="5"/>
<dbReference type="InterPro" id="IPR001452">
    <property type="entry name" value="SH3_domain"/>
</dbReference>
<dbReference type="Gene3D" id="2.30.30.40">
    <property type="entry name" value="SH3 Domains"/>
    <property type="match status" value="4"/>
</dbReference>
<dbReference type="PANTHER" id="PTHR34408:SF1">
    <property type="entry name" value="GLYCOSYL HYDROLASE FAMILY 19 DOMAIN-CONTAINING PROTEIN HI_1415"/>
    <property type="match status" value="1"/>
</dbReference>
<dbReference type="PROSITE" id="PS50002">
    <property type="entry name" value="SH3"/>
    <property type="match status" value="1"/>
</dbReference>
<keyword evidence="1" id="KW-0728">SH3 domain</keyword>